<evidence type="ECO:0000313" key="1">
    <source>
        <dbReference type="EMBL" id="KAG2546854.1"/>
    </source>
</evidence>
<name>A0A8T0NJ15_PANVG</name>
<keyword evidence="2" id="KW-1185">Reference proteome</keyword>
<proteinExistence type="predicted"/>
<sequence length="120" mass="13615">MMPCVLLRRNVSQLSEARTPLVTRYHAPPPAPAVRDGDGSGYTRTARFRARRSVLRGHTRSHREIVTRHMQVECSAVRPTRCAALAETCTHPTDRSMEPDTVHQWRMDSVVVHLICSRSN</sequence>
<gene>
    <name evidence="1" type="ORF">PVAP13_9KG049157</name>
</gene>
<dbReference type="EMBL" id="CM029053">
    <property type="protein sequence ID" value="KAG2546854.1"/>
    <property type="molecule type" value="Genomic_DNA"/>
</dbReference>
<accession>A0A8T0NJ15</accession>
<protein>
    <submittedName>
        <fullName evidence="1">Uncharacterized protein</fullName>
    </submittedName>
</protein>
<comment type="caution">
    <text evidence="1">The sequence shown here is derived from an EMBL/GenBank/DDBJ whole genome shotgun (WGS) entry which is preliminary data.</text>
</comment>
<dbReference type="Proteomes" id="UP000823388">
    <property type="component" value="Chromosome 9K"/>
</dbReference>
<dbReference type="AlphaFoldDB" id="A0A8T0NJ15"/>
<organism evidence="1 2">
    <name type="scientific">Panicum virgatum</name>
    <name type="common">Blackwell switchgrass</name>
    <dbReference type="NCBI Taxonomy" id="38727"/>
    <lineage>
        <taxon>Eukaryota</taxon>
        <taxon>Viridiplantae</taxon>
        <taxon>Streptophyta</taxon>
        <taxon>Embryophyta</taxon>
        <taxon>Tracheophyta</taxon>
        <taxon>Spermatophyta</taxon>
        <taxon>Magnoliopsida</taxon>
        <taxon>Liliopsida</taxon>
        <taxon>Poales</taxon>
        <taxon>Poaceae</taxon>
        <taxon>PACMAD clade</taxon>
        <taxon>Panicoideae</taxon>
        <taxon>Panicodae</taxon>
        <taxon>Paniceae</taxon>
        <taxon>Panicinae</taxon>
        <taxon>Panicum</taxon>
        <taxon>Panicum sect. Hiantes</taxon>
    </lineage>
</organism>
<evidence type="ECO:0000313" key="2">
    <source>
        <dbReference type="Proteomes" id="UP000823388"/>
    </source>
</evidence>
<reference evidence="1" key="1">
    <citation type="submission" date="2020-05" db="EMBL/GenBank/DDBJ databases">
        <title>WGS assembly of Panicum virgatum.</title>
        <authorList>
            <person name="Lovell J.T."/>
            <person name="Jenkins J."/>
            <person name="Shu S."/>
            <person name="Juenger T.E."/>
            <person name="Schmutz J."/>
        </authorList>
    </citation>
    <scope>NUCLEOTIDE SEQUENCE</scope>
    <source>
        <strain evidence="1">AP13</strain>
    </source>
</reference>